<dbReference type="EMBL" id="CAMXCT010001064">
    <property type="protein sequence ID" value="CAI3986251.1"/>
    <property type="molecule type" value="Genomic_DNA"/>
</dbReference>
<gene>
    <name evidence="1" type="ORF">C1SCF055_LOCUS13618</name>
</gene>
<dbReference type="EMBL" id="CAMXCT030001064">
    <property type="protein sequence ID" value="CAL4773563.1"/>
    <property type="molecule type" value="Genomic_DNA"/>
</dbReference>
<evidence type="ECO:0000313" key="3">
    <source>
        <dbReference type="EMBL" id="CAL4773563.1"/>
    </source>
</evidence>
<keyword evidence="4" id="KW-1185">Reference proteome</keyword>
<dbReference type="Gene3D" id="3.30.420.10">
    <property type="entry name" value="Ribonuclease H-like superfamily/Ribonuclease H"/>
    <property type="match status" value="1"/>
</dbReference>
<protein>
    <submittedName>
        <fullName evidence="3">C3H1-type domain-containing protein</fullName>
    </submittedName>
</protein>
<evidence type="ECO:0000313" key="2">
    <source>
        <dbReference type="EMBL" id="CAL1139626.1"/>
    </source>
</evidence>
<organism evidence="1">
    <name type="scientific">Cladocopium goreaui</name>
    <dbReference type="NCBI Taxonomy" id="2562237"/>
    <lineage>
        <taxon>Eukaryota</taxon>
        <taxon>Sar</taxon>
        <taxon>Alveolata</taxon>
        <taxon>Dinophyceae</taxon>
        <taxon>Suessiales</taxon>
        <taxon>Symbiodiniaceae</taxon>
        <taxon>Cladocopium</taxon>
    </lineage>
</organism>
<accession>A0A9P1C775</accession>
<dbReference type="InterPro" id="IPR012337">
    <property type="entry name" value="RNaseH-like_sf"/>
</dbReference>
<reference evidence="1" key="1">
    <citation type="submission" date="2022-10" db="EMBL/GenBank/DDBJ databases">
        <authorList>
            <person name="Chen Y."/>
            <person name="Dougan E. K."/>
            <person name="Chan C."/>
            <person name="Rhodes N."/>
            <person name="Thang M."/>
        </authorList>
    </citation>
    <scope>NUCLEOTIDE SEQUENCE</scope>
</reference>
<dbReference type="OrthoDB" id="417617at2759"/>
<dbReference type="AlphaFoldDB" id="A0A9P1C775"/>
<evidence type="ECO:0000313" key="4">
    <source>
        <dbReference type="Proteomes" id="UP001152797"/>
    </source>
</evidence>
<dbReference type="EMBL" id="CAMXCT020001064">
    <property type="protein sequence ID" value="CAL1139626.1"/>
    <property type="molecule type" value="Genomic_DNA"/>
</dbReference>
<dbReference type="SUPFAM" id="SSF53098">
    <property type="entry name" value="Ribonuclease H-like"/>
    <property type="match status" value="1"/>
</dbReference>
<proteinExistence type="predicted"/>
<sequence length="292" mass="32131">LTAVAAAPGGDTTHPGIHGEQYTFVTIDRYSGLVGSYPLKAKNAEGTEEALRRFCGSRKAGIVSVASDRAPEILAALTNLGFASEPAEPRNSIHNPFAESFIRTLKGISASILLQSGLSHEFWPLAHRYIEWAYPITKVSTADPEITCYEAHHGYAYESVKAPFGCLVYIKSVDPLPFAPKGESALFLGGELIAGQKFKGLYHVMPLSSFRDGTYRERIVRTLAFPPGQWQFPVKGSGENVLKVDNQPGYLGNFPEELDDEDLDDEEIARRDALLEKEIKDFIIEAEKSSHE</sequence>
<dbReference type="InterPro" id="IPR036397">
    <property type="entry name" value="RNaseH_sf"/>
</dbReference>
<feature type="non-terminal residue" evidence="1">
    <location>
        <position position="292"/>
    </location>
</feature>
<evidence type="ECO:0000313" key="1">
    <source>
        <dbReference type="EMBL" id="CAI3986251.1"/>
    </source>
</evidence>
<dbReference type="GO" id="GO:0003676">
    <property type="term" value="F:nucleic acid binding"/>
    <property type="evidence" value="ECO:0007669"/>
    <property type="project" value="InterPro"/>
</dbReference>
<name>A0A9P1C775_9DINO</name>
<comment type="caution">
    <text evidence="1">The sequence shown here is derived from an EMBL/GenBank/DDBJ whole genome shotgun (WGS) entry which is preliminary data.</text>
</comment>
<dbReference type="Proteomes" id="UP001152797">
    <property type="component" value="Unassembled WGS sequence"/>
</dbReference>
<reference evidence="2" key="2">
    <citation type="submission" date="2024-04" db="EMBL/GenBank/DDBJ databases">
        <authorList>
            <person name="Chen Y."/>
            <person name="Shah S."/>
            <person name="Dougan E. K."/>
            <person name="Thang M."/>
            <person name="Chan C."/>
        </authorList>
    </citation>
    <scope>NUCLEOTIDE SEQUENCE [LARGE SCALE GENOMIC DNA]</scope>
</reference>